<reference evidence="1 2" key="1">
    <citation type="journal article" date="2015" name="Genome Announc.">
        <title>Expanding the biotechnology potential of lactobacilli through comparative genomics of 213 strains and associated genera.</title>
        <authorList>
            <person name="Sun Z."/>
            <person name="Harris H.M."/>
            <person name="McCann A."/>
            <person name="Guo C."/>
            <person name="Argimon S."/>
            <person name="Zhang W."/>
            <person name="Yang X."/>
            <person name="Jeffery I.B."/>
            <person name="Cooney J.C."/>
            <person name="Kagawa T.F."/>
            <person name="Liu W."/>
            <person name="Song Y."/>
            <person name="Salvetti E."/>
            <person name="Wrobel A."/>
            <person name="Rasinkangas P."/>
            <person name="Parkhill J."/>
            <person name="Rea M.C."/>
            <person name="O'Sullivan O."/>
            <person name="Ritari J."/>
            <person name="Douillard F.P."/>
            <person name="Paul Ross R."/>
            <person name="Yang R."/>
            <person name="Briner A.E."/>
            <person name="Felis G.E."/>
            <person name="de Vos W.M."/>
            <person name="Barrangou R."/>
            <person name="Klaenhammer T.R."/>
            <person name="Caufield P.W."/>
            <person name="Cui Y."/>
            <person name="Zhang H."/>
            <person name="O'Toole P.W."/>
        </authorList>
    </citation>
    <scope>NUCLEOTIDE SEQUENCE [LARGE SCALE GENOMIC DNA]</scope>
    <source>
        <strain evidence="1 2">DSM 17758</strain>
    </source>
</reference>
<comment type="caution">
    <text evidence="1">The sequence shown here is derived from an EMBL/GenBank/DDBJ whole genome shotgun (WGS) entry which is preliminary data.</text>
</comment>
<name>A0A0R1W4D5_9LACO</name>
<evidence type="ECO:0008006" key="3">
    <source>
        <dbReference type="Google" id="ProtNLM"/>
    </source>
</evidence>
<dbReference type="Proteomes" id="UP000051315">
    <property type="component" value="Unassembled WGS sequence"/>
</dbReference>
<dbReference type="STRING" id="1423735.FC15_GL001491"/>
<proteinExistence type="predicted"/>
<dbReference type="OrthoDB" id="2965348at2"/>
<dbReference type="PATRIC" id="fig|1423735.3.peg.1540"/>
<dbReference type="SUPFAM" id="SSF111126">
    <property type="entry name" value="Ligand-binding domain in the NO signalling and Golgi transport"/>
    <property type="match status" value="1"/>
</dbReference>
<dbReference type="EMBL" id="AZFX01000040">
    <property type="protein sequence ID" value="KRM10259.1"/>
    <property type="molecule type" value="Genomic_DNA"/>
</dbReference>
<sequence>MNLAQLQQQLTETPDIFNAIFNREVLLPILLGEDTEDLTYWLGKEVARRFPLKDFEDVRRFFNLVGWGDLSLSGHQKGTTTLSLAGEPVEARISLGKNGGFNLETGFLSETYQQQNGFLTEGTYQAETQRVQVTLRSDLKDPLTNLPPDFIQFKPASDDQSK</sequence>
<dbReference type="RefSeq" id="WP_057824410.1">
    <property type="nucleotide sequence ID" value="NZ_AZFX01000040.1"/>
</dbReference>
<dbReference type="Pfam" id="PF10702">
    <property type="entry name" value="DUF2507"/>
    <property type="match status" value="1"/>
</dbReference>
<evidence type="ECO:0000313" key="2">
    <source>
        <dbReference type="Proteomes" id="UP000051315"/>
    </source>
</evidence>
<dbReference type="AlphaFoldDB" id="A0A0R1W4D5"/>
<protein>
    <recommendedName>
        <fullName evidence="3">DUF2507 domain-containing protein</fullName>
    </recommendedName>
</protein>
<dbReference type="Gene3D" id="3.30.1380.20">
    <property type="entry name" value="Trafficking protein particle complex subunit 3"/>
    <property type="match status" value="1"/>
</dbReference>
<keyword evidence="2" id="KW-1185">Reference proteome</keyword>
<dbReference type="InterPro" id="IPR024096">
    <property type="entry name" value="NO_sig/Golgi_transp_ligand-bd"/>
</dbReference>
<gene>
    <name evidence="1" type="ORF">FC15_GL001491</name>
</gene>
<accession>A0A0R1W4D5</accession>
<evidence type="ECO:0000313" key="1">
    <source>
        <dbReference type="EMBL" id="KRM10259.1"/>
    </source>
</evidence>
<dbReference type="InterPro" id="IPR019642">
    <property type="entry name" value="DUF2507"/>
</dbReference>
<organism evidence="1 2">
    <name type="scientific">Lapidilactobacillus concavus DSM 17758</name>
    <dbReference type="NCBI Taxonomy" id="1423735"/>
    <lineage>
        <taxon>Bacteria</taxon>
        <taxon>Bacillati</taxon>
        <taxon>Bacillota</taxon>
        <taxon>Bacilli</taxon>
        <taxon>Lactobacillales</taxon>
        <taxon>Lactobacillaceae</taxon>
        <taxon>Lapidilactobacillus</taxon>
    </lineage>
</organism>